<keyword evidence="3" id="KW-1185">Reference proteome</keyword>
<protein>
    <submittedName>
        <fullName evidence="2">Uncharacterized protein</fullName>
    </submittedName>
</protein>
<accession>A0A8X6UGE5</accession>
<reference evidence="2" key="1">
    <citation type="submission" date="2020-08" db="EMBL/GenBank/DDBJ databases">
        <title>Multicomponent nature underlies the extraordinary mechanical properties of spider dragline silk.</title>
        <authorList>
            <person name="Kono N."/>
            <person name="Nakamura H."/>
            <person name="Mori M."/>
            <person name="Yoshida Y."/>
            <person name="Ohtoshi R."/>
            <person name="Malay A.D."/>
            <person name="Moran D.A.P."/>
            <person name="Tomita M."/>
            <person name="Numata K."/>
            <person name="Arakawa K."/>
        </authorList>
    </citation>
    <scope>NUCLEOTIDE SEQUENCE</scope>
</reference>
<proteinExistence type="predicted"/>
<evidence type="ECO:0000256" key="1">
    <source>
        <dbReference type="SAM" id="MobiDB-lite"/>
    </source>
</evidence>
<feature type="region of interest" description="Disordered" evidence="1">
    <location>
        <begin position="1"/>
        <end position="39"/>
    </location>
</feature>
<organism evidence="2 3">
    <name type="scientific">Nephila pilipes</name>
    <name type="common">Giant wood spider</name>
    <name type="synonym">Nephila maculata</name>
    <dbReference type="NCBI Taxonomy" id="299642"/>
    <lineage>
        <taxon>Eukaryota</taxon>
        <taxon>Metazoa</taxon>
        <taxon>Ecdysozoa</taxon>
        <taxon>Arthropoda</taxon>
        <taxon>Chelicerata</taxon>
        <taxon>Arachnida</taxon>
        <taxon>Araneae</taxon>
        <taxon>Araneomorphae</taxon>
        <taxon>Entelegynae</taxon>
        <taxon>Araneoidea</taxon>
        <taxon>Nephilidae</taxon>
        <taxon>Nephila</taxon>
    </lineage>
</organism>
<evidence type="ECO:0000313" key="2">
    <source>
        <dbReference type="EMBL" id="GFU07430.1"/>
    </source>
</evidence>
<dbReference type="EMBL" id="BMAW01028445">
    <property type="protein sequence ID" value="GFU07430.1"/>
    <property type="molecule type" value="Genomic_DNA"/>
</dbReference>
<evidence type="ECO:0000313" key="3">
    <source>
        <dbReference type="Proteomes" id="UP000887013"/>
    </source>
</evidence>
<dbReference type="AlphaFoldDB" id="A0A8X6UGE5"/>
<comment type="caution">
    <text evidence="2">The sequence shown here is derived from an EMBL/GenBank/DDBJ whole genome shotgun (WGS) entry which is preliminary data.</text>
</comment>
<dbReference type="Proteomes" id="UP000887013">
    <property type="component" value="Unassembled WGS sequence"/>
</dbReference>
<dbReference type="OrthoDB" id="6434182at2759"/>
<gene>
    <name evidence="2" type="ORF">NPIL_154941</name>
</gene>
<sequence>MEFNNSNLKSKKKQNLDEAVPTASSLFSGRSSNCINSTSQSSATESIIMLTHNEKIEHFWDLELLGIKKPTEKTSREDVVKFFNDTLSTDLDGRYMVKLSWTDNSSLPDNKNLAEKDY</sequence>
<name>A0A8X6UGE5_NEPPI</name>